<comment type="subcellular location">
    <subcellularLocation>
        <location evidence="1">Membrane</location>
        <topology evidence="1">Multi-pass membrane protein</topology>
    </subcellularLocation>
</comment>
<keyword evidence="5" id="KW-0406">Ion transport</keyword>
<keyword evidence="8" id="KW-0868">Chloride</keyword>
<feature type="transmembrane region" description="Helical" evidence="10">
    <location>
        <begin position="275"/>
        <end position="293"/>
    </location>
</feature>
<keyword evidence="3 10" id="KW-0812">Transmembrane</keyword>
<reference evidence="11 12" key="1">
    <citation type="submission" date="2019-05" db="EMBL/GenBank/DDBJ databases">
        <authorList>
            <consortium name="Pathogen Informatics"/>
        </authorList>
    </citation>
    <scope>NUCLEOTIDE SEQUENCE [LARGE SCALE GENOMIC DNA]</scope>
    <source>
        <strain evidence="11 12">NM319</strain>
    </source>
</reference>
<protein>
    <submittedName>
        <fullName evidence="11">Chloride channel core</fullName>
    </submittedName>
</protein>
<evidence type="ECO:0000256" key="1">
    <source>
        <dbReference type="ARBA" id="ARBA00004141"/>
    </source>
</evidence>
<sequence length="429" mass="46928">MGKSAVKYPPVLHFVSPMKLNSRFYFSLIYIGIIAGLIGTCLTYLLHYIQHFAFGYGLNGEEMSFREGVLQSSPERRWMVLTLCGLVAGLGWFVIHRYGKPLRSIKQGLDEPQQGVPFFKTIAHALLQIITVGLGSPLGREVAPREISVAFGSLWVRRMGLTDIDAKLILACASGAGLTAVYNVPLAATIFILETMVMSISTRSLGAALVTVVIATCVSRFFLGDLVQYHQVVPFEINPPLLVFAGIIGILTALLVQAFRFSGEKVPFWKRTDKRMMVLAVVLFSLIGAISMIQPEILGNGKAGNQLTFGEMLTWQESVQLLGLKWIVVILALAAGAYGGLITPSMMLGSTFAYALAIGWNTLFPHLSLEGAAIVGACVFLGIMQKMPMTSIVFLLELTRSNAETLMPLTLAMGTAIATERLWKKYRKR</sequence>
<keyword evidence="12" id="KW-1185">Reference proteome</keyword>
<evidence type="ECO:0000313" key="12">
    <source>
        <dbReference type="Proteomes" id="UP000308167"/>
    </source>
</evidence>
<dbReference type="Gene3D" id="1.10.3080.10">
    <property type="entry name" value="Clc chloride channel"/>
    <property type="match status" value="1"/>
</dbReference>
<evidence type="ECO:0000256" key="2">
    <source>
        <dbReference type="ARBA" id="ARBA00022448"/>
    </source>
</evidence>
<evidence type="ECO:0000256" key="6">
    <source>
        <dbReference type="ARBA" id="ARBA00023136"/>
    </source>
</evidence>
<dbReference type="CDD" id="cd01033">
    <property type="entry name" value="ClC_like"/>
    <property type="match status" value="1"/>
</dbReference>
<evidence type="ECO:0000256" key="5">
    <source>
        <dbReference type="ARBA" id="ARBA00023065"/>
    </source>
</evidence>
<comment type="caution">
    <text evidence="11">The sequence shown here is derived from an EMBL/GenBank/DDBJ whole genome shotgun (WGS) entry which is preliminary data.</text>
</comment>
<feature type="transmembrane region" description="Helical" evidence="10">
    <location>
        <begin position="243"/>
        <end position="263"/>
    </location>
</feature>
<organism evidence="11 12">
    <name type="scientific">Actinobacillus porcinus</name>
    <dbReference type="NCBI Taxonomy" id="51048"/>
    <lineage>
        <taxon>Bacteria</taxon>
        <taxon>Pseudomonadati</taxon>
        <taxon>Pseudomonadota</taxon>
        <taxon>Gammaproteobacteria</taxon>
        <taxon>Pasteurellales</taxon>
        <taxon>Pasteurellaceae</taxon>
        <taxon>Actinobacillus</taxon>
    </lineage>
</organism>
<name>A0ABY6TJG3_9PAST</name>
<feature type="transmembrane region" description="Helical" evidence="10">
    <location>
        <begin position="168"/>
        <end position="193"/>
    </location>
</feature>
<dbReference type="PANTHER" id="PTHR43427">
    <property type="entry name" value="CHLORIDE CHANNEL PROTEIN CLC-E"/>
    <property type="match status" value="1"/>
</dbReference>
<dbReference type="Pfam" id="PF00654">
    <property type="entry name" value="Voltage_CLC"/>
    <property type="match status" value="1"/>
</dbReference>
<keyword evidence="6 10" id="KW-0472">Membrane</keyword>
<evidence type="ECO:0000256" key="3">
    <source>
        <dbReference type="ARBA" id="ARBA00022692"/>
    </source>
</evidence>
<dbReference type="Proteomes" id="UP000308167">
    <property type="component" value="Unassembled WGS sequence"/>
</dbReference>
<evidence type="ECO:0000256" key="9">
    <source>
        <dbReference type="ARBA" id="ARBA00023303"/>
    </source>
</evidence>
<accession>A0ABY6TJG3</accession>
<keyword evidence="9" id="KW-0407">Ion channel</keyword>
<dbReference type="PANTHER" id="PTHR43427:SF6">
    <property type="entry name" value="CHLORIDE CHANNEL PROTEIN CLC-E"/>
    <property type="match status" value="1"/>
</dbReference>
<proteinExistence type="predicted"/>
<keyword evidence="7" id="KW-0869">Chloride channel</keyword>
<dbReference type="EMBL" id="CABFKI010000006">
    <property type="protein sequence ID" value="VTU07730.1"/>
    <property type="molecule type" value="Genomic_DNA"/>
</dbReference>
<keyword evidence="2" id="KW-0813">Transport</keyword>
<evidence type="ECO:0000256" key="10">
    <source>
        <dbReference type="SAM" id="Phobius"/>
    </source>
</evidence>
<dbReference type="InterPro" id="IPR001807">
    <property type="entry name" value="ClC"/>
</dbReference>
<dbReference type="PRINTS" id="PR00762">
    <property type="entry name" value="CLCHANNEL"/>
</dbReference>
<feature type="transmembrane region" description="Helical" evidence="10">
    <location>
        <begin position="205"/>
        <end position="223"/>
    </location>
</feature>
<dbReference type="InterPro" id="IPR050368">
    <property type="entry name" value="ClC-type_chloride_channel"/>
</dbReference>
<feature type="transmembrane region" description="Helical" evidence="10">
    <location>
        <begin position="326"/>
        <end position="355"/>
    </location>
</feature>
<feature type="transmembrane region" description="Helical" evidence="10">
    <location>
        <begin position="367"/>
        <end position="385"/>
    </location>
</feature>
<evidence type="ECO:0000256" key="8">
    <source>
        <dbReference type="ARBA" id="ARBA00023214"/>
    </source>
</evidence>
<evidence type="ECO:0000313" key="11">
    <source>
        <dbReference type="EMBL" id="VTU07730.1"/>
    </source>
</evidence>
<dbReference type="InterPro" id="IPR014743">
    <property type="entry name" value="Cl-channel_core"/>
</dbReference>
<evidence type="ECO:0000256" key="7">
    <source>
        <dbReference type="ARBA" id="ARBA00023173"/>
    </source>
</evidence>
<feature type="transmembrane region" description="Helical" evidence="10">
    <location>
        <begin position="78"/>
        <end position="95"/>
    </location>
</feature>
<evidence type="ECO:0000256" key="4">
    <source>
        <dbReference type="ARBA" id="ARBA00022989"/>
    </source>
</evidence>
<gene>
    <name evidence="11" type="primary">clcA_1</name>
    <name evidence="11" type="ORF">SAMEA1410922_01115</name>
</gene>
<feature type="transmembrane region" description="Helical" evidence="10">
    <location>
        <begin position="24"/>
        <end position="49"/>
    </location>
</feature>
<keyword evidence="4 10" id="KW-1133">Transmembrane helix</keyword>
<dbReference type="SUPFAM" id="SSF81340">
    <property type="entry name" value="Clc chloride channel"/>
    <property type="match status" value="1"/>
</dbReference>